<reference evidence="1" key="1">
    <citation type="submission" date="2021-10" db="EMBL/GenBank/DDBJ databases">
        <title>Tropical sea cucumber genome reveals ecological adaptation and Cuvierian tubules defense mechanism.</title>
        <authorList>
            <person name="Chen T."/>
        </authorList>
    </citation>
    <scope>NUCLEOTIDE SEQUENCE</scope>
    <source>
        <strain evidence="1">Nanhai2018</strain>
        <tissue evidence="1">Muscle</tissue>
    </source>
</reference>
<keyword evidence="2" id="KW-1185">Reference proteome</keyword>
<comment type="caution">
    <text evidence="1">The sequence shown here is derived from an EMBL/GenBank/DDBJ whole genome shotgun (WGS) entry which is preliminary data.</text>
</comment>
<name>A0A9Q1C968_HOLLE</name>
<dbReference type="AlphaFoldDB" id="A0A9Q1C968"/>
<sequence length="70" mass="8238">MSSSHRIRHMYNNTKAIFRSYKYIDFKRKQKHSSCIIADIGKHSESFNEFTDPECPLSVIKTLTIDKNET</sequence>
<evidence type="ECO:0000313" key="2">
    <source>
        <dbReference type="Proteomes" id="UP001152320"/>
    </source>
</evidence>
<dbReference type="EMBL" id="JAIZAY010000006">
    <property type="protein sequence ID" value="KAJ8040675.1"/>
    <property type="molecule type" value="Genomic_DNA"/>
</dbReference>
<accession>A0A9Q1C968</accession>
<proteinExistence type="predicted"/>
<gene>
    <name evidence="1" type="ORF">HOLleu_15037</name>
</gene>
<protein>
    <submittedName>
        <fullName evidence="1">Uncharacterized protein</fullName>
    </submittedName>
</protein>
<evidence type="ECO:0000313" key="1">
    <source>
        <dbReference type="EMBL" id="KAJ8040675.1"/>
    </source>
</evidence>
<organism evidence="1 2">
    <name type="scientific">Holothuria leucospilota</name>
    <name type="common">Black long sea cucumber</name>
    <name type="synonym">Mertensiothuria leucospilota</name>
    <dbReference type="NCBI Taxonomy" id="206669"/>
    <lineage>
        <taxon>Eukaryota</taxon>
        <taxon>Metazoa</taxon>
        <taxon>Echinodermata</taxon>
        <taxon>Eleutherozoa</taxon>
        <taxon>Echinozoa</taxon>
        <taxon>Holothuroidea</taxon>
        <taxon>Aspidochirotacea</taxon>
        <taxon>Aspidochirotida</taxon>
        <taxon>Holothuriidae</taxon>
        <taxon>Holothuria</taxon>
    </lineage>
</organism>
<dbReference type="Proteomes" id="UP001152320">
    <property type="component" value="Chromosome 6"/>
</dbReference>